<feature type="compositionally biased region" description="Low complexity" evidence="1">
    <location>
        <begin position="31"/>
        <end position="40"/>
    </location>
</feature>
<gene>
    <name evidence="3" type="ORF">LY79DRAFT_582170</name>
</gene>
<feature type="compositionally biased region" description="Low complexity" evidence="1">
    <location>
        <begin position="1"/>
        <end position="24"/>
    </location>
</feature>
<name>A0AAD8V1F8_9PEZI</name>
<keyword evidence="2" id="KW-0472">Membrane</keyword>
<reference evidence="3" key="1">
    <citation type="submission" date="2021-06" db="EMBL/GenBank/DDBJ databases">
        <title>Comparative genomics, transcriptomics and evolutionary studies reveal genomic signatures of adaptation to plant cell wall in hemibiotrophic fungi.</title>
        <authorList>
            <consortium name="DOE Joint Genome Institute"/>
            <person name="Baroncelli R."/>
            <person name="Diaz J.F."/>
            <person name="Benocci T."/>
            <person name="Peng M."/>
            <person name="Battaglia E."/>
            <person name="Haridas S."/>
            <person name="Andreopoulos W."/>
            <person name="Labutti K."/>
            <person name="Pangilinan J."/>
            <person name="Floch G.L."/>
            <person name="Makela M.R."/>
            <person name="Henrissat B."/>
            <person name="Grigoriev I.V."/>
            <person name="Crouch J.A."/>
            <person name="De Vries R.P."/>
            <person name="Sukno S.A."/>
            <person name="Thon M.R."/>
        </authorList>
    </citation>
    <scope>NUCLEOTIDE SEQUENCE</scope>
    <source>
        <strain evidence="3">CBS 125086</strain>
    </source>
</reference>
<feature type="transmembrane region" description="Helical" evidence="2">
    <location>
        <begin position="468"/>
        <end position="493"/>
    </location>
</feature>
<feature type="transmembrane region" description="Helical" evidence="2">
    <location>
        <begin position="499"/>
        <end position="516"/>
    </location>
</feature>
<keyword evidence="2" id="KW-1133">Transmembrane helix</keyword>
<keyword evidence="4" id="KW-1185">Reference proteome</keyword>
<dbReference type="InterPro" id="IPR026749">
    <property type="entry name" value="Tmem135"/>
</dbReference>
<dbReference type="Proteomes" id="UP001230504">
    <property type="component" value="Unassembled WGS sequence"/>
</dbReference>
<comment type="caution">
    <text evidence="3">The sequence shown here is derived from an EMBL/GenBank/DDBJ whole genome shotgun (WGS) entry which is preliminary data.</text>
</comment>
<feature type="region of interest" description="Disordered" evidence="1">
    <location>
        <begin position="1"/>
        <end position="46"/>
    </location>
</feature>
<feature type="transmembrane region" description="Helical" evidence="2">
    <location>
        <begin position="552"/>
        <end position="568"/>
    </location>
</feature>
<dbReference type="GeneID" id="85444478"/>
<feature type="transmembrane region" description="Helical" evidence="2">
    <location>
        <begin position="425"/>
        <end position="447"/>
    </location>
</feature>
<evidence type="ECO:0000256" key="2">
    <source>
        <dbReference type="SAM" id="Phobius"/>
    </source>
</evidence>
<protein>
    <submittedName>
        <fullName evidence="3">Uncharacterized protein</fullName>
    </submittedName>
</protein>
<evidence type="ECO:0000313" key="4">
    <source>
        <dbReference type="Proteomes" id="UP001230504"/>
    </source>
</evidence>
<organism evidence="3 4">
    <name type="scientific">Colletotrichum navitas</name>
    <dbReference type="NCBI Taxonomy" id="681940"/>
    <lineage>
        <taxon>Eukaryota</taxon>
        <taxon>Fungi</taxon>
        <taxon>Dikarya</taxon>
        <taxon>Ascomycota</taxon>
        <taxon>Pezizomycotina</taxon>
        <taxon>Sordariomycetes</taxon>
        <taxon>Hypocreomycetidae</taxon>
        <taxon>Glomerellales</taxon>
        <taxon>Glomerellaceae</taxon>
        <taxon>Colletotrichum</taxon>
        <taxon>Colletotrichum graminicola species complex</taxon>
    </lineage>
</organism>
<dbReference type="PANTHER" id="PTHR12459:SF19">
    <property type="entry name" value="TRANSMEMBRANE PROTEIN 135 N-TERMINAL DOMAIN-CONTAINING PROTEIN"/>
    <property type="match status" value="1"/>
</dbReference>
<evidence type="ECO:0000313" key="3">
    <source>
        <dbReference type="EMBL" id="KAK1579936.1"/>
    </source>
</evidence>
<sequence length="610" mass="68397">MASAAASSSRPGPSGAPRASQTSSPRPPGAGPSQSPASSRNTVTDPILRNTLRYTISAKEYATLHKYVLSRSRLLKRAAPSVTAVERIVDGDKPAVARQAASNPPPGAAAGRAVDDYNARAVRHSLRVFLGTAMAMKGWALVSTKFLGGKQDLNAKKQPLHKSPTLRLSLSLSAILLLYRILFRFLNRLRAHLLDPSAAPFRQRNPRTTATLTSPYAPAVGASMAGLFLGVYPAQQLRVTIAIYTLFRALEFGWNLCEEEGMIWGFKSGSKIKRERPWWWGSWLIQPFAFGQLLHAVVFDRDCFPEVSGRHPEDLLYVARLTRDQSYGDFIFKNSSAYLHPRPADYPSHLKWPKALEIVQNLAQMARLNWPPYISPTLFPNKETLPPTLTAVAPLTSSAHPIITSLSCATLHPSDPSCLRTYLNFWLGSFPGFTRFFLVIYSVMTIVPRFRSLYHSPLTTLQRILTKALRMSTFLTGAISTAWASICFFQQWFPRTFLPTQRFFFGGFLAGLWAWVERKNGRGVFLYSARVSVDSLWKVGVKRRWWKAMKGGDVWVFVMALMLTGVVYERDARAVKEGSWRKGISWVRGEGFKDWSIDEDVEEENNNKTD</sequence>
<dbReference type="AlphaFoldDB" id="A0AAD8V1F8"/>
<dbReference type="PANTHER" id="PTHR12459">
    <property type="entry name" value="TRANSMEMBRANE PROTEIN 135-RELATED"/>
    <property type="match status" value="1"/>
</dbReference>
<evidence type="ECO:0000256" key="1">
    <source>
        <dbReference type="SAM" id="MobiDB-lite"/>
    </source>
</evidence>
<keyword evidence="2" id="KW-0812">Transmembrane</keyword>
<accession>A0AAD8V1F8</accession>
<dbReference type="RefSeq" id="XP_060411014.1">
    <property type="nucleotide sequence ID" value="XM_060560238.1"/>
</dbReference>
<proteinExistence type="predicted"/>
<dbReference type="EMBL" id="JAHLJV010000060">
    <property type="protein sequence ID" value="KAK1579936.1"/>
    <property type="molecule type" value="Genomic_DNA"/>
</dbReference>